<evidence type="ECO:0000256" key="1">
    <source>
        <dbReference type="ARBA" id="ARBA00005439"/>
    </source>
</evidence>
<keyword evidence="2 8" id="KW-0396">Initiation factor</keyword>
<dbReference type="SUPFAM" id="SSF54364">
    <property type="entry name" value="Translation initiation factor IF3, N-terminal domain"/>
    <property type="match status" value="1"/>
</dbReference>
<evidence type="ECO:0000259" key="7">
    <source>
        <dbReference type="Pfam" id="PF05198"/>
    </source>
</evidence>
<sequence length="216" mass="24570">MIDNNNPVWVNLFLVRIKKKKPQEGPRARINEEIRAKELRVLLEDGDNLGVIPREMAIDEAVKRGADLIEISPNAVPPVAKIMEYGKWQYLENKKTKEIRKKATSTETKNIQVKIGTGDHDLLIKSNKASEFLREGHRVKIGLYLKGRSKFMDKSFHEERLNRVLYLISEPYKISSGPLKGPKGIAIFIERDKAKKDEANPSADQKQASAERSTPI</sequence>
<dbReference type="GO" id="GO:0043022">
    <property type="term" value="F:ribosome binding"/>
    <property type="evidence" value="ECO:0007669"/>
    <property type="project" value="TreeGrafter"/>
</dbReference>
<evidence type="ECO:0000256" key="2">
    <source>
        <dbReference type="ARBA" id="ARBA00022540"/>
    </source>
</evidence>
<reference evidence="8 9" key="1">
    <citation type="submission" date="2017-09" db="EMBL/GenBank/DDBJ databases">
        <title>Depth-based differentiation of microbial function through sediment-hosted aquifers and enrichment of novel symbionts in the deep terrestrial subsurface.</title>
        <authorList>
            <person name="Probst A.J."/>
            <person name="Ladd B."/>
            <person name="Jarett J.K."/>
            <person name="Geller-Mcgrath D.E."/>
            <person name="Sieber C.M."/>
            <person name="Emerson J.B."/>
            <person name="Anantharaman K."/>
            <person name="Thomas B.C."/>
            <person name="Malmstrom R."/>
            <person name="Stieglmeier M."/>
            <person name="Klingl A."/>
            <person name="Woyke T."/>
            <person name="Ryan C.M."/>
            <person name="Banfield J.F."/>
        </authorList>
    </citation>
    <scope>NUCLEOTIDE SEQUENCE [LARGE SCALE GENOMIC DNA]</scope>
    <source>
        <strain evidence="8">CG10_big_fil_rev_8_21_14_0_10_45_14</strain>
    </source>
</reference>
<name>A0A2H0RKY6_9BACT</name>
<dbReference type="PANTHER" id="PTHR10938">
    <property type="entry name" value="TRANSLATION INITIATION FACTOR IF-3"/>
    <property type="match status" value="1"/>
</dbReference>
<evidence type="ECO:0000256" key="3">
    <source>
        <dbReference type="ARBA" id="ARBA00022917"/>
    </source>
</evidence>
<feature type="region of interest" description="Disordered" evidence="5">
    <location>
        <begin position="195"/>
        <end position="216"/>
    </location>
</feature>
<dbReference type="GO" id="GO:0005737">
    <property type="term" value="C:cytoplasm"/>
    <property type="evidence" value="ECO:0007669"/>
    <property type="project" value="UniProtKB-ARBA"/>
</dbReference>
<evidence type="ECO:0000259" key="6">
    <source>
        <dbReference type="Pfam" id="PF00707"/>
    </source>
</evidence>
<dbReference type="InterPro" id="IPR019814">
    <property type="entry name" value="Translation_initiation_fac_3_N"/>
</dbReference>
<dbReference type="GO" id="GO:0003743">
    <property type="term" value="F:translation initiation factor activity"/>
    <property type="evidence" value="ECO:0007669"/>
    <property type="project" value="UniProtKB-UniRule"/>
</dbReference>
<dbReference type="Pfam" id="PF05198">
    <property type="entry name" value="IF3_N"/>
    <property type="match status" value="1"/>
</dbReference>
<evidence type="ECO:0000256" key="4">
    <source>
        <dbReference type="NCBIfam" id="TIGR00168"/>
    </source>
</evidence>
<accession>A0A2H0RKY6</accession>
<dbReference type="Pfam" id="PF00707">
    <property type="entry name" value="IF3_C"/>
    <property type="match status" value="1"/>
</dbReference>
<evidence type="ECO:0000256" key="5">
    <source>
        <dbReference type="SAM" id="MobiDB-lite"/>
    </source>
</evidence>
<proteinExistence type="inferred from homology"/>
<dbReference type="SUPFAM" id="SSF55200">
    <property type="entry name" value="Translation initiation factor IF3, C-terminal domain"/>
    <property type="match status" value="1"/>
</dbReference>
<feature type="domain" description="Translation initiation factor 3 C-terminal" evidence="6">
    <location>
        <begin position="107"/>
        <end position="177"/>
    </location>
</feature>
<evidence type="ECO:0000313" key="9">
    <source>
        <dbReference type="Proteomes" id="UP000230833"/>
    </source>
</evidence>
<comment type="caution">
    <text evidence="8">The sequence shown here is derived from an EMBL/GenBank/DDBJ whole genome shotgun (WGS) entry which is preliminary data.</text>
</comment>
<dbReference type="PANTHER" id="PTHR10938:SF0">
    <property type="entry name" value="TRANSLATION INITIATION FACTOR IF-3, MITOCHONDRIAL"/>
    <property type="match status" value="1"/>
</dbReference>
<dbReference type="Proteomes" id="UP000230833">
    <property type="component" value="Unassembled WGS sequence"/>
</dbReference>
<dbReference type="InterPro" id="IPR036788">
    <property type="entry name" value="T_IF-3_C_sf"/>
</dbReference>
<dbReference type="NCBIfam" id="TIGR00168">
    <property type="entry name" value="infC"/>
    <property type="match status" value="1"/>
</dbReference>
<keyword evidence="3" id="KW-0648">Protein biosynthesis</keyword>
<dbReference type="AlphaFoldDB" id="A0A2H0RKY6"/>
<gene>
    <name evidence="8" type="primary">infC</name>
    <name evidence="8" type="ORF">COV07_00820</name>
</gene>
<feature type="domain" description="Translation initiation factor 3 N-terminal" evidence="7">
    <location>
        <begin position="30"/>
        <end position="98"/>
    </location>
</feature>
<comment type="similarity">
    <text evidence="1">Belongs to the IF-3 family.</text>
</comment>
<dbReference type="InterPro" id="IPR019815">
    <property type="entry name" value="Translation_initiation_fac_3_C"/>
</dbReference>
<organism evidence="8 9">
    <name type="scientific">Candidatus Vogelbacteria bacterium CG10_big_fil_rev_8_21_14_0_10_45_14</name>
    <dbReference type="NCBI Taxonomy" id="1975042"/>
    <lineage>
        <taxon>Bacteria</taxon>
        <taxon>Candidatus Vogeliibacteriota</taxon>
    </lineage>
</organism>
<dbReference type="EMBL" id="PCYL01000007">
    <property type="protein sequence ID" value="PIR47097.1"/>
    <property type="molecule type" value="Genomic_DNA"/>
</dbReference>
<feature type="compositionally biased region" description="Polar residues" evidence="5">
    <location>
        <begin position="202"/>
        <end position="216"/>
    </location>
</feature>
<evidence type="ECO:0000313" key="8">
    <source>
        <dbReference type="EMBL" id="PIR47097.1"/>
    </source>
</evidence>
<dbReference type="GO" id="GO:0032790">
    <property type="term" value="P:ribosome disassembly"/>
    <property type="evidence" value="ECO:0007669"/>
    <property type="project" value="TreeGrafter"/>
</dbReference>
<dbReference type="InterPro" id="IPR036787">
    <property type="entry name" value="T_IF-3_N_sf"/>
</dbReference>
<dbReference type="Gene3D" id="3.10.20.80">
    <property type="entry name" value="Translation initiation factor 3 (IF-3), N-terminal domain"/>
    <property type="match status" value="1"/>
</dbReference>
<dbReference type="Gene3D" id="3.30.110.10">
    <property type="entry name" value="Translation initiation factor 3 (IF-3), C-terminal domain"/>
    <property type="match status" value="1"/>
</dbReference>
<dbReference type="InterPro" id="IPR001288">
    <property type="entry name" value="Translation_initiation_fac_3"/>
</dbReference>
<protein>
    <recommendedName>
        <fullName evidence="4">Translation initiation factor IF-3</fullName>
    </recommendedName>
</protein>